<proteinExistence type="predicted"/>
<evidence type="ECO:0000313" key="1">
    <source>
        <dbReference type="EMBL" id="KAK7487607.1"/>
    </source>
</evidence>
<dbReference type="AlphaFoldDB" id="A0ABD0KKK2"/>
<name>A0ABD0KKK2_9CAEN</name>
<reference evidence="1 2" key="1">
    <citation type="journal article" date="2023" name="Sci. Data">
        <title>Genome assembly of the Korean intertidal mud-creeper Batillaria attramentaria.</title>
        <authorList>
            <person name="Patra A.K."/>
            <person name="Ho P.T."/>
            <person name="Jun S."/>
            <person name="Lee S.J."/>
            <person name="Kim Y."/>
            <person name="Won Y.J."/>
        </authorList>
    </citation>
    <scope>NUCLEOTIDE SEQUENCE [LARGE SCALE GENOMIC DNA]</scope>
    <source>
        <strain evidence="1">Wonlab-2016</strain>
    </source>
</reference>
<comment type="caution">
    <text evidence="1">The sequence shown here is derived from an EMBL/GenBank/DDBJ whole genome shotgun (WGS) entry which is preliminary data.</text>
</comment>
<accession>A0ABD0KKK2</accession>
<dbReference type="EMBL" id="JACVVK020000162">
    <property type="protein sequence ID" value="KAK7487607.1"/>
    <property type="molecule type" value="Genomic_DNA"/>
</dbReference>
<protein>
    <submittedName>
        <fullName evidence="1">Uncharacterized protein</fullName>
    </submittedName>
</protein>
<gene>
    <name evidence="1" type="ORF">BaRGS_00021157</name>
</gene>
<keyword evidence="2" id="KW-1185">Reference proteome</keyword>
<organism evidence="1 2">
    <name type="scientific">Batillaria attramentaria</name>
    <dbReference type="NCBI Taxonomy" id="370345"/>
    <lineage>
        <taxon>Eukaryota</taxon>
        <taxon>Metazoa</taxon>
        <taxon>Spiralia</taxon>
        <taxon>Lophotrochozoa</taxon>
        <taxon>Mollusca</taxon>
        <taxon>Gastropoda</taxon>
        <taxon>Caenogastropoda</taxon>
        <taxon>Sorbeoconcha</taxon>
        <taxon>Cerithioidea</taxon>
        <taxon>Batillariidae</taxon>
        <taxon>Batillaria</taxon>
    </lineage>
</organism>
<sequence>MHITPYRDLRIVIPQVHHHHNVLRQANTKTVRPAALMFGLSTIRRERSGERKTPKDLVGYNFTTIYRELVPVANVRHEMLLTVIFPKRFLNELGNSLLQLSTDFRLHCLRDQ</sequence>
<dbReference type="Proteomes" id="UP001519460">
    <property type="component" value="Unassembled WGS sequence"/>
</dbReference>
<evidence type="ECO:0000313" key="2">
    <source>
        <dbReference type="Proteomes" id="UP001519460"/>
    </source>
</evidence>